<evidence type="ECO:0000256" key="1">
    <source>
        <dbReference type="SAM" id="MobiDB-lite"/>
    </source>
</evidence>
<evidence type="ECO:0000259" key="2">
    <source>
        <dbReference type="Pfam" id="PF04069"/>
    </source>
</evidence>
<name>A0A6I3L647_9NOCA</name>
<dbReference type="AlphaFoldDB" id="A0A6I3L647"/>
<reference evidence="3 4" key="1">
    <citation type="submission" date="2019-11" db="EMBL/GenBank/DDBJ databases">
        <title>Nocardia sp. nov. CT2-14 isolated from soil.</title>
        <authorList>
            <person name="Kanchanasin P."/>
            <person name="Tanasupawat S."/>
            <person name="Yuki M."/>
            <person name="Kudo T."/>
        </authorList>
    </citation>
    <scope>NUCLEOTIDE SEQUENCE [LARGE SCALE GENOMIC DNA]</scope>
    <source>
        <strain evidence="3 4">CT2-14</strain>
    </source>
</reference>
<accession>A0A6I3L647</accession>
<proteinExistence type="predicted"/>
<protein>
    <submittedName>
        <fullName evidence="3">Transporter</fullName>
    </submittedName>
</protein>
<dbReference type="GO" id="GO:0022857">
    <property type="term" value="F:transmembrane transporter activity"/>
    <property type="evidence" value="ECO:0007669"/>
    <property type="project" value="InterPro"/>
</dbReference>
<sequence length="326" mass="34158">MFGTDSHASPDPGRRATRRRPAGRARALRLGRTLLVVAVAVGAVACGRADTGPVLTVGAGDSAESMMIAELYAGALARTGLHTRTDRVGQRKDLLAALDAGRIALFGDVSGDLLTTLDSTAAVTKPDEVNTALAKALPEGIVDSDAADGADLRPAVVTAESRTTGLPSSLRDLAARCDELNVGIDTGTPLDALRAPLDPQRDVVDPLNRVYHCAITHTVTFADDTDLRKALSDGEIQLAVLPGPLAFLSDGGVGLTPLADPDYAFRAAMVVPVLRKAALTDQQLRKLNYVAGELTTTDLAAMIRQVRDQHAIPAAVARDWLDAHAL</sequence>
<keyword evidence="4" id="KW-1185">Reference proteome</keyword>
<evidence type="ECO:0000313" key="3">
    <source>
        <dbReference type="EMBL" id="MTE17367.1"/>
    </source>
</evidence>
<dbReference type="GO" id="GO:0043190">
    <property type="term" value="C:ATP-binding cassette (ABC) transporter complex"/>
    <property type="evidence" value="ECO:0007669"/>
    <property type="project" value="InterPro"/>
</dbReference>
<dbReference type="Pfam" id="PF04069">
    <property type="entry name" value="OpuAC"/>
    <property type="match status" value="1"/>
</dbReference>
<dbReference type="EMBL" id="WMBB01000023">
    <property type="protein sequence ID" value="MTE17367.1"/>
    <property type="molecule type" value="Genomic_DNA"/>
</dbReference>
<dbReference type="SUPFAM" id="SSF53850">
    <property type="entry name" value="Periplasmic binding protein-like II"/>
    <property type="match status" value="1"/>
</dbReference>
<comment type="caution">
    <text evidence="3">The sequence shown here is derived from an EMBL/GenBank/DDBJ whole genome shotgun (WGS) entry which is preliminary data.</text>
</comment>
<gene>
    <name evidence="3" type="ORF">GLP40_32110</name>
</gene>
<dbReference type="RefSeq" id="WP_328290911.1">
    <property type="nucleotide sequence ID" value="NZ_WMBB01000023.1"/>
</dbReference>
<feature type="region of interest" description="Disordered" evidence="1">
    <location>
        <begin position="1"/>
        <end position="23"/>
    </location>
</feature>
<dbReference type="InterPro" id="IPR007210">
    <property type="entry name" value="ABC_Gly_betaine_transp_sub-bd"/>
</dbReference>
<organism evidence="3 4">
    <name type="scientific">Nocardia aurantiaca</name>
    <dbReference type="NCBI Taxonomy" id="2675850"/>
    <lineage>
        <taxon>Bacteria</taxon>
        <taxon>Bacillati</taxon>
        <taxon>Actinomycetota</taxon>
        <taxon>Actinomycetes</taxon>
        <taxon>Mycobacteriales</taxon>
        <taxon>Nocardiaceae</taxon>
        <taxon>Nocardia</taxon>
    </lineage>
</organism>
<feature type="domain" description="ABC-type glycine betaine transport system substrate-binding" evidence="2">
    <location>
        <begin position="55"/>
        <end position="322"/>
    </location>
</feature>
<evidence type="ECO:0000313" key="4">
    <source>
        <dbReference type="Proteomes" id="UP000432464"/>
    </source>
</evidence>
<dbReference type="Gene3D" id="3.40.190.120">
    <property type="entry name" value="Osmoprotection protein (prox), domain 2"/>
    <property type="match status" value="1"/>
</dbReference>
<dbReference type="Proteomes" id="UP000432464">
    <property type="component" value="Unassembled WGS sequence"/>
</dbReference>
<dbReference type="Gene3D" id="3.40.190.10">
    <property type="entry name" value="Periplasmic binding protein-like II"/>
    <property type="match status" value="1"/>
</dbReference>